<feature type="region of interest" description="Disordered" evidence="10">
    <location>
        <begin position="1"/>
        <end position="31"/>
    </location>
</feature>
<evidence type="ECO:0000256" key="1">
    <source>
        <dbReference type="ARBA" id="ARBA00004123"/>
    </source>
</evidence>
<keyword evidence="8" id="KW-0539">Nucleus</keyword>
<evidence type="ECO:0000313" key="11">
    <source>
        <dbReference type="EMBL" id="RKF81976.1"/>
    </source>
</evidence>
<dbReference type="InterPro" id="IPR029063">
    <property type="entry name" value="SAM-dependent_MTases_sf"/>
</dbReference>
<dbReference type="Gene3D" id="3.40.50.150">
    <property type="entry name" value="Vaccinia Virus protein VP39"/>
    <property type="match status" value="1"/>
</dbReference>
<keyword evidence="7" id="KW-0949">S-adenosyl-L-methionine</keyword>
<dbReference type="InterPro" id="IPR019410">
    <property type="entry name" value="Methyltransf_16"/>
</dbReference>
<keyword evidence="4" id="KW-0963">Cytoplasm</keyword>
<comment type="subcellular location">
    <subcellularLocation>
        <location evidence="2">Cytoplasm</location>
    </subcellularLocation>
    <subcellularLocation>
        <location evidence="1">Nucleus</location>
    </subcellularLocation>
</comment>
<evidence type="ECO:0000256" key="10">
    <source>
        <dbReference type="SAM" id="MobiDB-lite"/>
    </source>
</evidence>
<dbReference type="AlphaFoldDB" id="A0A420J5B7"/>
<evidence type="ECO:0000256" key="6">
    <source>
        <dbReference type="ARBA" id="ARBA00022679"/>
    </source>
</evidence>
<evidence type="ECO:0000256" key="5">
    <source>
        <dbReference type="ARBA" id="ARBA00022603"/>
    </source>
</evidence>
<proteinExistence type="inferred from homology"/>
<name>A0A420J5B7_9PEZI</name>
<dbReference type="OrthoDB" id="1723750at2759"/>
<evidence type="ECO:0000313" key="12">
    <source>
        <dbReference type="Proteomes" id="UP000285405"/>
    </source>
</evidence>
<protein>
    <recommendedName>
        <fullName evidence="3">protein-histidine N-methyltransferase</fullName>
        <ecNumber evidence="3">2.1.1.85</ecNumber>
    </recommendedName>
</protein>
<reference evidence="11 12" key="1">
    <citation type="journal article" date="2018" name="BMC Genomics">
        <title>Comparative genome analyses reveal sequence features reflecting distinct modes of host-adaptation between dicot and monocot powdery mildew.</title>
        <authorList>
            <person name="Wu Y."/>
            <person name="Ma X."/>
            <person name="Pan Z."/>
            <person name="Kale S.D."/>
            <person name="Song Y."/>
            <person name="King H."/>
            <person name="Zhang Q."/>
            <person name="Presley C."/>
            <person name="Deng X."/>
            <person name="Wei C.I."/>
            <person name="Xiao S."/>
        </authorList>
    </citation>
    <scope>NUCLEOTIDE SEQUENCE [LARGE SCALE GENOMIC DNA]</scope>
    <source>
        <strain evidence="11">UCSC1</strain>
    </source>
</reference>
<evidence type="ECO:0000256" key="7">
    <source>
        <dbReference type="ARBA" id="ARBA00022691"/>
    </source>
</evidence>
<accession>A0A420J5B7</accession>
<dbReference type="PANTHER" id="PTHR14614:SF39">
    <property type="entry name" value="HISTIDINE PROTEIN METHYLTRANSFERASE 1 HOMOLOG"/>
    <property type="match status" value="1"/>
</dbReference>
<sequence>MSGFTFSFSGDDIGDNPDGENGSSSCLTSSSSPATEAVKRIRRVHSSAFPIVGQEILPPKLHSLDDFLAELPPKIAYKSLKIASYDKTEIIIPRRELWDVRVQLMAEDDEESLKNLGENDIKTGIYEGGFKSWESSSDLVKVLYQRRKSHKRGPSMILELGCGTALPSLFEFQQQLHEFKVLGTAGELKLGLADYNLTVLQLVTLPNVILSWAQDRGMLDDEGELEINQKLVKDFRESLKICNVTFAFFSGGWSRKLISLVREEMGLDAAHFVVIGAETIYSPSSLKSFAEILLDLLESMDSPQKSALVAAKTVYFGVGGTMNDFCTLIRENGAVVELIREDTDGVARAVVEIQLSKEPKVGVIIHDV</sequence>
<dbReference type="GO" id="GO:0005737">
    <property type="term" value="C:cytoplasm"/>
    <property type="evidence" value="ECO:0007669"/>
    <property type="project" value="UniProtKB-SubCell"/>
</dbReference>
<dbReference type="GO" id="GO:0032259">
    <property type="term" value="P:methylation"/>
    <property type="evidence" value="ECO:0007669"/>
    <property type="project" value="UniProtKB-KW"/>
</dbReference>
<comment type="similarity">
    <text evidence="9">Belongs to the methyltransferase superfamily. METTL18 family.</text>
</comment>
<gene>
    <name evidence="11" type="ORF">GcC1_019034</name>
</gene>
<evidence type="ECO:0000256" key="8">
    <source>
        <dbReference type="ARBA" id="ARBA00023242"/>
    </source>
</evidence>
<dbReference type="GO" id="GO:0005634">
    <property type="term" value="C:nucleus"/>
    <property type="evidence" value="ECO:0007669"/>
    <property type="project" value="UniProtKB-SubCell"/>
</dbReference>
<dbReference type="EMBL" id="MCBR01001962">
    <property type="protein sequence ID" value="RKF81976.1"/>
    <property type="molecule type" value="Genomic_DNA"/>
</dbReference>
<dbReference type="EC" id="2.1.1.85" evidence="3"/>
<organism evidence="11 12">
    <name type="scientific">Golovinomyces cichoracearum</name>
    <dbReference type="NCBI Taxonomy" id="62708"/>
    <lineage>
        <taxon>Eukaryota</taxon>
        <taxon>Fungi</taxon>
        <taxon>Dikarya</taxon>
        <taxon>Ascomycota</taxon>
        <taxon>Pezizomycotina</taxon>
        <taxon>Leotiomycetes</taxon>
        <taxon>Erysiphales</taxon>
        <taxon>Erysiphaceae</taxon>
        <taxon>Golovinomyces</taxon>
    </lineage>
</organism>
<dbReference type="GO" id="GO:0018064">
    <property type="term" value="F:protein-L-histidine N-tele-methyltransferase activity"/>
    <property type="evidence" value="ECO:0007669"/>
    <property type="project" value="UniProtKB-EC"/>
</dbReference>
<evidence type="ECO:0000256" key="4">
    <source>
        <dbReference type="ARBA" id="ARBA00022490"/>
    </source>
</evidence>
<dbReference type="PANTHER" id="PTHR14614">
    <property type="entry name" value="HEPATOCELLULAR CARCINOMA-ASSOCIATED ANTIGEN"/>
    <property type="match status" value="1"/>
</dbReference>
<comment type="caution">
    <text evidence="11">The sequence shown here is derived from an EMBL/GenBank/DDBJ whole genome shotgun (WGS) entry which is preliminary data.</text>
</comment>
<keyword evidence="5 11" id="KW-0489">Methyltransferase</keyword>
<evidence type="ECO:0000256" key="2">
    <source>
        <dbReference type="ARBA" id="ARBA00004496"/>
    </source>
</evidence>
<evidence type="ECO:0000256" key="3">
    <source>
        <dbReference type="ARBA" id="ARBA00012533"/>
    </source>
</evidence>
<evidence type="ECO:0000256" key="9">
    <source>
        <dbReference type="ARBA" id="ARBA00038126"/>
    </source>
</evidence>
<keyword evidence="6 11" id="KW-0808">Transferase</keyword>
<dbReference type="Proteomes" id="UP000285405">
    <property type="component" value="Unassembled WGS sequence"/>
</dbReference>